<gene>
    <name evidence="2" type="ORF">CHH72_16665</name>
</gene>
<organism evidence="2 3">
    <name type="scientific">Shouchella clausii</name>
    <name type="common">Alkalihalobacillus clausii</name>
    <dbReference type="NCBI Taxonomy" id="79880"/>
    <lineage>
        <taxon>Bacteria</taxon>
        <taxon>Bacillati</taxon>
        <taxon>Bacillota</taxon>
        <taxon>Bacilli</taxon>
        <taxon>Bacillales</taxon>
        <taxon>Bacillaceae</taxon>
        <taxon>Shouchella</taxon>
    </lineage>
</organism>
<dbReference type="InterPro" id="IPR014001">
    <property type="entry name" value="Helicase_ATP-bd"/>
</dbReference>
<dbReference type="Gene3D" id="3.40.50.10810">
    <property type="entry name" value="Tandem AAA-ATPase domain"/>
    <property type="match status" value="1"/>
</dbReference>
<dbReference type="InterPro" id="IPR027417">
    <property type="entry name" value="P-loop_NTPase"/>
</dbReference>
<proteinExistence type="predicted"/>
<evidence type="ECO:0000313" key="2">
    <source>
        <dbReference type="EMBL" id="PAE87761.1"/>
    </source>
</evidence>
<name>A0A268NWI5_SHOCL</name>
<reference evidence="2 3" key="1">
    <citation type="submission" date="2017-07" db="EMBL/GenBank/DDBJ databases">
        <title>Isolation and whole genome analysis of endospore-forming bacteria from heroin.</title>
        <authorList>
            <person name="Kalinowski J."/>
            <person name="Ahrens B."/>
            <person name="Al-Dilaimi A."/>
            <person name="Winkler A."/>
            <person name="Wibberg D."/>
            <person name="Schleenbecker U."/>
            <person name="Ruckert C."/>
            <person name="Wolfel R."/>
            <person name="Grass G."/>
        </authorList>
    </citation>
    <scope>NUCLEOTIDE SEQUENCE [LARGE SCALE GENOMIC DNA]</scope>
    <source>
        <strain evidence="2 3">7539</strain>
    </source>
</reference>
<evidence type="ECO:0000313" key="3">
    <source>
        <dbReference type="Proteomes" id="UP000216207"/>
    </source>
</evidence>
<dbReference type="PROSITE" id="PS51192">
    <property type="entry name" value="HELICASE_ATP_BIND_1"/>
    <property type="match status" value="1"/>
</dbReference>
<dbReference type="InterPro" id="IPR038718">
    <property type="entry name" value="SNF2-like_sf"/>
</dbReference>
<comment type="caution">
    <text evidence="2">The sequence shown here is derived from an EMBL/GenBank/DDBJ whole genome shotgun (WGS) entry which is preliminary data.</text>
</comment>
<dbReference type="GO" id="GO:0005524">
    <property type="term" value="F:ATP binding"/>
    <property type="evidence" value="ECO:0007669"/>
    <property type="project" value="InterPro"/>
</dbReference>
<feature type="domain" description="Helicase ATP-binding" evidence="1">
    <location>
        <begin position="13"/>
        <end position="185"/>
    </location>
</feature>
<dbReference type="Pfam" id="PF00176">
    <property type="entry name" value="SNF2-rel_dom"/>
    <property type="match status" value="1"/>
</dbReference>
<sequence length="465" mass="53045">MKATLFDYQRFCAEFIKSVPRCGLFLDVGLGKTLITLTAFVELAQENKLHGHILVIAPIRIAINTWPDEITKWDHTKHGTFIQLAGLPKKKRDKILDGVKEAPPTIYIINRELIPKLVERFPGKKWPFLNVVIDEAQSFKGYGTKGFKALKSIAPYTHRWIELTGTPSPNGLMDIWSLIYLIDGGQRLGRNITEYRNRHFVPGRRTPEGYPYEWLLIKGHDHYIHHAIKDVAISMMKKDYLDLPPLTHNVIELEMTKLDRRVYNQLKKDRVLPLLNGGAIEASNAAVLSGALLQLSNGAIYADESRKEIIELHDHKIKALEEIVEGSNGQPILCFYWFNHDKIRLDRYFPGAEVFNGDPEQLKRWNNKEIPLLFAHPASAGHGLNFQYGGHILVFFVVPHSLELYEQSIGRLYRNGQTEPVIVHYLKMRGTVEDRVISTLLEKQSVQQALIDAVKAEIGDLEPVN</sequence>
<dbReference type="SUPFAM" id="SSF52540">
    <property type="entry name" value="P-loop containing nucleoside triphosphate hydrolases"/>
    <property type="match status" value="2"/>
</dbReference>
<dbReference type="EMBL" id="NPCC01000029">
    <property type="protein sequence ID" value="PAE87761.1"/>
    <property type="molecule type" value="Genomic_DNA"/>
</dbReference>
<dbReference type="SMART" id="SM00487">
    <property type="entry name" value="DEXDc"/>
    <property type="match status" value="1"/>
</dbReference>
<evidence type="ECO:0000259" key="1">
    <source>
        <dbReference type="PROSITE" id="PS51192"/>
    </source>
</evidence>
<dbReference type="InterPro" id="IPR000330">
    <property type="entry name" value="SNF2_N"/>
</dbReference>
<protein>
    <recommendedName>
        <fullName evidence="1">Helicase ATP-binding domain-containing protein</fullName>
    </recommendedName>
</protein>
<dbReference type="Proteomes" id="UP000216207">
    <property type="component" value="Unassembled WGS sequence"/>
</dbReference>
<dbReference type="PANTHER" id="PTHR10799">
    <property type="entry name" value="SNF2/RAD54 HELICASE FAMILY"/>
    <property type="match status" value="1"/>
</dbReference>
<dbReference type="AlphaFoldDB" id="A0A268NWI5"/>
<dbReference type="Gene3D" id="3.40.50.300">
    <property type="entry name" value="P-loop containing nucleotide triphosphate hydrolases"/>
    <property type="match status" value="1"/>
</dbReference>
<dbReference type="RefSeq" id="WP_095327005.1">
    <property type="nucleotide sequence ID" value="NZ_NPCC01000029.1"/>
</dbReference>
<accession>A0A268NWI5</accession>